<dbReference type="Proteomes" id="UP000571324">
    <property type="component" value="Unassembled WGS sequence"/>
</dbReference>
<keyword evidence="3" id="KW-1185">Reference proteome</keyword>
<name>A0A7K6D8V1_9PASS</name>
<feature type="non-terminal residue" evidence="2">
    <location>
        <position position="101"/>
    </location>
</feature>
<comment type="caution">
    <text evidence="2">The sequence shown here is derived from an EMBL/GenBank/DDBJ whole genome shotgun (WGS) entry which is preliminary data.</text>
</comment>
<gene>
    <name evidence="2" type="primary">Atp6ap1_1</name>
    <name evidence="2" type="ORF">ORISOL_R15671</name>
</gene>
<proteinExistence type="predicted"/>
<evidence type="ECO:0000313" key="3">
    <source>
        <dbReference type="Proteomes" id="UP000571324"/>
    </source>
</evidence>
<evidence type="ECO:0000313" key="2">
    <source>
        <dbReference type="EMBL" id="NWV23394.1"/>
    </source>
</evidence>
<feature type="region of interest" description="Disordered" evidence="1">
    <location>
        <begin position="44"/>
        <end position="64"/>
    </location>
</feature>
<organism evidence="2 3">
    <name type="scientific">Origma solitaria</name>
    <dbReference type="NCBI Taxonomy" id="720586"/>
    <lineage>
        <taxon>Eukaryota</taxon>
        <taxon>Metazoa</taxon>
        <taxon>Chordata</taxon>
        <taxon>Craniata</taxon>
        <taxon>Vertebrata</taxon>
        <taxon>Euteleostomi</taxon>
        <taxon>Archelosauria</taxon>
        <taxon>Archosauria</taxon>
        <taxon>Dinosauria</taxon>
        <taxon>Saurischia</taxon>
        <taxon>Theropoda</taxon>
        <taxon>Coelurosauria</taxon>
        <taxon>Aves</taxon>
        <taxon>Neognathae</taxon>
        <taxon>Neoaves</taxon>
        <taxon>Telluraves</taxon>
        <taxon>Australaves</taxon>
        <taxon>Passeriformes</taxon>
        <taxon>Meliphagoidea</taxon>
        <taxon>Acanthizidae</taxon>
        <taxon>Origma</taxon>
    </lineage>
</organism>
<reference evidence="2 3" key="1">
    <citation type="submission" date="2019-09" db="EMBL/GenBank/DDBJ databases">
        <title>Bird 10,000 Genomes (B10K) Project - Family phase.</title>
        <authorList>
            <person name="Zhang G."/>
        </authorList>
    </citation>
    <scope>NUCLEOTIDE SEQUENCE [LARGE SCALE GENOMIC DNA]</scope>
    <source>
        <strain evidence="2">B10K-DU-029-52</strain>
    </source>
</reference>
<evidence type="ECO:0000256" key="1">
    <source>
        <dbReference type="SAM" id="MobiDB-lite"/>
    </source>
</evidence>
<protein>
    <submittedName>
        <fullName evidence="2">VAS1 ATPase</fullName>
    </submittedName>
</protein>
<feature type="compositionally biased region" description="Pro residues" evidence="1">
    <location>
        <begin position="52"/>
        <end position="61"/>
    </location>
</feature>
<dbReference type="AlphaFoldDB" id="A0A7K6D8V1"/>
<dbReference type="EMBL" id="VZRL01003449">
    <property type="protein sequence ID" value="NWV23394.1"/>
    <property type="molecule type" value="Genomic_DNA"/>
</dbReference>
<feature type="non-terminal residue" evidence="2">
    <location>
        <position position="1"/>
    </location>
</feature>
<accession>A0A7K6D8V1</accession>
<dbReference type="OrthoDB" id="9393913at2759"/>
<sequence>RALWPPQDTPGGQVLSEDGLERLLGPGLQRGPRTVLLFLQDQVRPQIHPETPKPTPNPPQSPRTVLAALHSAGSALSLPAVSGAAVAALPPTLQRLLGAPP</sequence>